<comment type="caution">
    <text evidence="1">The sequence shown here is derived from an EMBL/GenBank/DDBJ whole genome shotgun (WGS) entry which is preliminary data.</text>
</comment>
<keyword evidence="2" id="KW-1185">Reference proteome</keyword>
<evidence type="ECO:0008006" key="3">
    <source>
        <dbReference type="Google" id="ProtNLM"/>
    </source>
</evidence>
<gene>
    <name evidence="1" type="ORF">ACFOJE_16225</name>
</gene>
<organism evidence="1 2">
    <name type="scientific">Azotobacter bryophylli</name>
    <dbReference type="NCBI Taxonomy" id="1986537"/>
    <lineage>
        <taxon>Bacteria</taxon>
        <taxon>Pseudomonadati</taxon>
        <taxon>Pseudomonadota</taxon>
        <taxon>Gammaproteobacteria</taxon>
        <taxon>Pseudomonadales</taxon>
        <taxon>Pseudomonadaceae</taxon>
        <taxon>Azotobacter</taxon>
    </lineage>
</organism>
<accession>A0ABV7AZ10</accession>
<evidence type="ECO:0000313" key="2">
    <source>
        <dbReference type="Proteomes" id="UP001595457"/>
    </source>
</evidence>
<dbReference type="EMBL" id="JBHRSJ010000034">
    <property type="protein sequence ID" value="MFC2973752.1"/>
    <property type="molecule type" value="Genomic_DNA"/>
</dbReference>
<sequence>MSQARAVGGLYERLIQRLALAIHEAEQARSQAPEDSGELELRGLSLAEMAWIQAYLSQDLQWLRGWHAAAEELALLERQGCEADAPAAIRATNRPSGDSPVLFCACCGSPVRMSADSAPACPVCTSQVFRAGRRR</sequence>
<protein>
    <recommendedName>
        <fullName evidence="3">Zinc ribbon family protein</fullName>
    </recommendedName>
</protein>
<reference evidence="2" key="1">
    <citation type="journal article" date="2019" name="Int. J. Syst. Evol. Microbiol.">
        <title>The Global Catalogue of Microorganisms (GCM) 10K type strain sequencing project: providing services to taxonomists for standard genome sequencing and annotation.</title>
        <authorList>
            <consortium name="The Broad Institute Genomics Platform"/>
            <consortium name="The Broad Institute Genome Sequencing Center for Infectious Disease"/>
            <person name="Wu L."/>
            <person name="Ma J."/>
        </authorList>
    </citation>
    <scope>NUCLEOTIDE SEQUENCE [LARGE SCALE GENOMIC DNA]</scope>
    <source>
        <strain evidence="2">KCTC 62195</strain>
    </source>
</reference>
<evidence type="ECO:0000313" key="1">
    <source>
        <dbReference type="EMBL" id="MFC2973752.1"/>
    </source>
</evidence>
<proteinExistence type="predicted"/>
<name>A0ABV7AZ10_9GAMM</name>
<dbReference type="Proteomes" id="UP001595457">
    <property type="component" value="Unassembled WGS sequence"/>
</dbReference>
<dbReference type="RefSeq" id="WP_377815596.1">
    <property type="nucleotide sequence ID" value="NZ_JBHRSJ010000034.1"/>
</dbReference>